<gene>
    <name evidence="4" type="ORF">CANCADRAFT_27845</name>
</gene>
<dbReference type="Proteomes" id="UP000095023">
    <property type="component" value="Unassembled WGS sequence"/>
</dbReference>
<dbReference type="GO" id="GO:0016740">
    <property type="term" value="F:transferase activity"/>
    <property type="evidence" value="ECO:0007669"/>
    <property type="project" value="UniProtKB-KW"/>
</dbReference>
<accession>A0A1E4TCF8</accession>
<organism evidence="4 5">
    <name type="scientific">Tortispora caseinolytica NRRL Y-17796</name>
    <dbReference type="NCBI Taxonomy" id="767744"/>
    <lineage>
        <taxon>Eukaryota</taxon>
        <taxon>Fungi</taxon>
        <taxon>Dikarya</taxon>
        <taxon>Ascomycota</taxon>
        <taxon>Saccharomycotina</taxon>
        <taxon>Trigonopsidomycetes</taxon>
        <taxon>Trigonopsidales</taxon>
        <taxon>Trigonopsidaceae</taxon>
        <taxon>Tortispora</taxon>
    </lineage>
</organism>
<evidence type="ECO:0000313" key="5">
    <source>
        <dbReference type="Proteomes" id="UP000095023"/>
    </source>
</evidence>
<comment type="similarity">
    <text evidence="1">Belongs to the glycosyltransferase 90 family.</text>
</comment>
<dbReference type="OrthoDB" id="541052at2759"/>
<dbReference type="AlphaFoldDB" id="A0A1E4TCF8"/>
<dbReference type="PANTHER" id="PTHR12203:SF35">
    <property type="entry name" value="PROTEIN O-GLUCOSYLTRANSFERASE 1"/>
    <property type="match status" value="1"/>
</dbReference>
<sequence length="630" mass="72975">MTCTNRKLRSLIVLIVLVFITLKLFNGFDACWFNCDRGNRSTKTHTDLFYAQSDGFDDKESHNLYNLALQKGIVQQEEIGAFSAGDPIQTLIVRGLLDYHSRLTPNRPSLAKLTRIYIDKHQRAPPPHFDIWYQYATSRNVWDLTDFDRIYDDLRPFWGVPPETLRAAARRLQGEPGMGIIKDPGWRMNMFLRTLDSFVEYLPDMDIAVNILDEPRVLASFVDINRYNAIEESTRKVVQNPKHTFTSTNDDTPDEKYRANIPFHWIDYSYHPGYDLIDSACPPDSLVFDPRPVTELRQEAAKMYLTPKGGFVRDFNYSMDVCNIGPYARYNHGYLAAPEHNIITRDLVPIFTESKLNVNNDILYPPNMHFSGDETFDYDESADLDFMMKEDKAPWRGLTTEGTNRPDVWDYFQRHRLVNLFNSSKIAFNGESKYKFMCSPAVAQSLGIPGVDGMCYKDPSSFLDKYSDMAFTSMYLCSAENCDIEQLFYSPREKMSFKDVLRHKYLFDVDGTTFSGRFLAFLQCSSLPFKSTIFHEWHDSRLIPWGNFIPLDITFDEAFAAFVYFTGFDNYTPPRLKLAARIANAGKDWSAKVMRKDDMLAYKFLLLLEYGRLLDDERESLGFYPEGFRP</sequence>
<dbReference type="SMART" id="SM00672">
    <property type="entry name" value="CAP10"/>
    <property type="match status" value="1"/>
</dbReference>
<dbReference type="PANTHER" id="PTHR12203">
    <property type="entry name" value="KDEL LYS-ASP-GLU-LEU CONTAINING - RELATED"/>
    <property type="match status" value="1"/>
</dbReference>
<name>A0A1E4TCF8_9ASCO</name>
<evidence type="ECO:0000256" key="1">
    <source>
        <dbReference type="ARBA" id="ARBA00010118"/>
    </source>
</evidence>
<proteinExistence type="inferred from homology"/>
<keyword evidence="2 4" id="KW-0808">Transferase</keyword>
<protein>
    <submittedName>
        <fullName evidence="4">Glycosyltransferase family 90 protein</fullName>
    </submittedName>
</protein>
<dbReference type="InterPro" id="IPR051091">
    <property type="entry name" value="O-Glucosyltr/Glycosyltrsf_90"/>
</dbReference>
<evidence type="ECO:0000313" key="4">
    <source>
        <dbReference type="EMBL" id="ODV89445.1"/>
    </source>
</evidence>
<dbReference type="InterPro" id="IPR006598">
    <property type="entry name" value="CAP10"/>
</dbReference>
<dbReference type="Pfam" id="PF05686">
    <property type="entry name" value="Glyco_transf_90"/>
    <property type="match status" value="1"/>
</dbReference>
<evidence type="ECO:0000256" key="2">
    <source>
        <dbReference type="ARBA" id="ARBA00022679"/>
    </source>
</evidence>
<feature type="domain" description="Glycosyl transferase CAP10" evidence="3">
    <location>
        <begin position="311"/>
        <end position="617"/>
    </location>
</feature>
<keyword evidence="5" id="KW-1185">Reference proteome</keyword>
<dbReference type="EMBL" id="KV453843">
    <property type="protein sequence ID" value="ODV89445.1"/>
    <property type="molecule type" value="Genomic_DNA"/>
</dbReference>
<reference evidence="5" key="1">
    <citation type="submission" date="2016-02" db="EMBL/GenBank/DDBJ databases">
        <title>Comparative genomics of biotechnologically important yeasts.</title>
        <authorList>
            <consortium name="DOE Joint Genome Institute"/>
            <person name="Riley R."/>
            <person name="Haridas S."/>
            <person name="Wolfe K.H."/>
            <person name="Lopes M.R."/>
            <person name="Hittinger C.T."/>
            <person name="Goker M."/>
            <person name="Salamov A."/>
            <person name="Wisecaver J."/>
            <person name="Long T.M."/>
            <person name="Aerts A.L."/>
            <person name="Barry K."/>
            <person name="Choi C."/>
            <person name="Clum A."/>
            <person name="Coughlan A.Y."/>
            <person name="Deshpande S."/>
            <person name="Douglass A.P."/>
            <person name="Hanson S.J."/>
            <person name="Klenk H.-P."/>
            <person name="Labutti K."/>
            <person name="Lapidus A."/>
            <person name="Lindquist E."/>
            <person name="Lipzen A."/>
            <person name="Meier-Kolthoff J.P."/>
            <person name="Ohm R.A."/>
            <person name="Otillar R.P."/>
            <person name="Pangilinan J."/>
            <person name="Peng Y."/>
            <person name="Rokas A."/>
            <person name="Rosa C.A."/>
            <person name="Scheuner C."/>
            <person name="Sibirny A.A."/>
            <person name="Slot J.C."/>
            <person name="Stielow J.B."/>
            <person name="Sun H."/>
            <person name="Kurtzman C.P."/>
            <person name="Blackwell M."/>
            <person name="Jeffries T.W."/>
            <person name="Grigoriev I.V."/>
        </authorList>
    </citation>
    <scope>NUCLEOTIDE SEQUENCE [LARGE SCALE GENOMIC DNA]</scope>
    <source>
        <strain evidence="5">NRRL Y-17796</strain>
    </source>
</reference>
<evidence type="ECO:0000259" key="3">
    <source>
        <dbReference type="SMART" id="SM00672"/>
    </source>
</evidence>